<evidence type="ECO:0000256" key="1">
    <source>
        <dbReference type="ARBA" id="ARBA00006538"/>
    </source>
</evidence>
<dbReference type="Pfam" id="PF02551">
    <property type="entry name" value="Acyl_CoA_thio"/>
    <property type="match status" value="1"/>
</dbReference>
<dbReference type="SUPFAM" id="SSF54637">
    <property type="entry name" value="Thioesterase/thiol ester dehydrase-isomerase"/>
    <property type="match status" value="2"/>
</dbReference>
<dbReference type="Gene3D" id="2.40.160.210">
    <property type="entry name" value="Acyl-CoA thioesterase, double hotdog domain"/>
    <property type="match status" value="1"/>
</dbReference>
<evidence type="ECO:0000259" key="3">
    <source>
        <dbReference type="Pfam" id="PF02551"/>
    </source>
</evidence>
<evidence type="ECO:0000259" key="4">
    <source>
        <dbReference type="Pfam" id="PF13622"/>
    </source>
</evidence>
<gene>
    <name evidence="5" type="ORF">AAW00_06430</name>
</gene>
<name>A0A0G9MTA3_9SPHN</name>
<dbReference type="GO" id="GO:0047617">
    <property type="term" value="F:fatty acyl-CoA hydrolase activity"/>
    <property type="evidence" value="ECO:0007669"/>
    <property type="project" value="InterPro"/>
</dbReference>
<feature type="domain" description="Acyl-CoA thioesterase 2 C-terminal" evidence="3">
    <location>
        <begin position="162"/>
        <end position="281"/>
    </location>
</feature>
<dbReference type="GO" id="GO:0006637">
    <property type="term" value="P:acyl-CoA metabolic process"/>
    <property type="evidence" value="ECO:0007669"/>
    <property type="project" value="InterPro"/>
</dbReference>
<dbReference type="CDD" id="cd03444">
    <property type="entry name" value="Thioesterase_II_repeat1"/>
    <property type="match status" value="1"/>
</dbReference>
<proteinExistence type="inferred from homology"/>
<keyword evidence="2" id="KW-0378">Hydrolase</keyword>
<protein>
    <recommendedName>
        <fullName evidence="7">Acyl-CoA thioesterase</fullName>
    </recommendedName>
</protein>
<dbReference type="STRING" id="1581420.AAW00_06430"/>
<dbReference type="PANTHER" id="PTHR11066">
    <property type="entry name" value="ACYL-COA THIOESTERASE"/>
    <property type="match status" value="1"/>
</dbReference>
<dbReference type="PANTHER" id="PTHR11066:SF34">
    <property type="entry name" value="ACYL-COENZYME A THIOESTERASE 8"/>
    <property type="match status" value="1"/>
</dbReference>
<dbReference type="CDD" id="cd03445">
    <property type="entry name" value="Thioesterase_II_repeat2"/>
    <property type="match status" value="1"/>
</dbReference>
<dbReference type="AlphaFoldDB" id="A0A0G9MTA3"/>
<feature type="domain" description="Acyl-CoA thioesterase-like N-terminal HotDog" evidence="4">
    <location>
        <begin position="30"/>
        <end position="108"/>
    </location>
</feature>
<dbReference type="InterPro" id="IPR003703">
    <property type="entry name" value="Acyl_CoA_thio"/>
</dbReference>
<evidence type="ECO:0000313" key="5">
    <source>
        <dbReference type="EMBL" id="KLE33955.1"/>
    </source>
</evidence>
<dbReference type="PATRIC" id="fig|1581420.6.peg.1307"/>
<dbReference type="Pfam" id="PF13622">
    <property type="entry name" value="4HBT_3"/>
    <property type="match status" value="1"/>
</dbReference>
<dbReference type="GO" id="GO:0009062">
    <property type="term" value="P:fatty acid catabolic process"/>
    <property type="evidence" value="ECO:0007669"/>
    <property type="project" value="TreeGrafter"/>
</dbReference>
<dbReference type="InterPro" id="IPR049449">
    <property type="entry name" value="TesB_ACOT8-like_N"/>
</dbReference>
<evidence type="ECO:0000313" key="6">
    <source>
        <dbReference type="Proteomes" id="UP000053464"/>
    </source>
</evidence>
<evidence type="ECO:0008006" key="7">
    <source>
        <dbReference type="Google" id="ProtNLM"/>
    </source>
</evidence>
<dbReference type="InterPro" id="IPR042171">
    <property type="entry name" value="Acyl-CoA_hotdog"/>
</dbReference>
<dbReference type="Proteomes" id="UP000053464">
    <property type="component" value="Unassembled WGS sequence"/>
</dbReference>
<dbReference type="InterPro" id="IPR025652">
    <property type="entry name" value="TesB_C"/>
</dbReference>
<keyword evidence="6" id="KW-1185">Reference proteome</keyword>
<comment type="similarity">
    <text evidence="1">Belongs to the C/M/P thioester hydrolase family.</text>
</comment>
<dbReference type="RefSeq" id="WP_047003604.1">
    <property type="nucleotide sequence ID" value="NZ_LBHB01000002.1"/>
</dbReference>
<organism evidence="5 6">
    <name type="scientific">Aurantiacibacter luteus</name>
    <dbReference type="NCBI Taxonomy" id="1581420"/>
    <lineage>
        <taxon>Bacteria</taxon>
        <taxon>Pseudomonadati</taxon>
        <taxon>Pseudomonadota</taxon>
        <taxon>Alphaproteobacteria</taxon>
        <taxon>Sphingomonadales</taxon>
        <taxon>Erythrobacteraceae</taxon>
        <taxon>Aurantiacibacter</taxon>
    </lineage>
</organism>
<sequence length="301" mass="32570">MTAREPIAFPALLALERVDEKTFTGMPGPGIGPRMFGGHALAQALMAAGLSLPEDRHPHSLHVNFLAPGGADAATLYRVATLREGRSFSTLRIDALQGERTVLTMTVSAQVAEEGFAHAAQMPQVADLAAARRALEDWQRAQADFETLPIIGRLTARPVDVVPIDVAATFGDTPRPPRSACWMRVRKPEGMTIAMQRSAMAYASDMLFLRNALLPHGVRPGEPGIQIASLDHAMWFHEEPDFGRWHLYAGESPWAGHARGLSRGHFFAADGALVASVAQENLMRVTDGRLARAGGVVFENP</sequence>
<accession>A0A0G9MTA3</accession>
<dbReference type="EMBL" id="LBHB01000002">
    <property type="protein sequence ID" value="KLE33955.1"/>
    <property type="molecule type" value="Genomic_DNA"/>
</dbReference>
<comment type="caution">
    <text evidence="5">The sequence shown here is derived from an EMBL/GenBank/DDBJ whole genome shotgun (WGS) entry which is preliminary data.</text>
</comment>
<dbReference type="InterPro" id="IPR029069">
    <property type="entry name" value="HotDog_dom_sf"/>
</dbReference>
<reference evidence="5 6" key="1">
    <citation type="submission" date="2015-04" db="EMBL/GenBank/DDBJ databases">
        <title>The draft genome sequence of Erythrobacter luteus KA37.</title>
        <authorList>
            <person name="Zhuang L."/>
            <person name="Liu Y."/>
            <person name="Shao Z."/>
        </authorList>
    </citation>
    <scope>NUCLEOTIDE SEQUENCE [LARGE SCALE GENOMIC DNA]</scope>
    <source>
        <strain evidence="5 6">KA37</strain>
    </source>
</reference>
<evidence type="ECO:0000256" key="2">
    <source>
        <dbReference type="ARBA" id="ARBA00022801"/>
    </source>
</evidence>